<dbReference type="EMBL" id="CP003488">
    <property type="protein sequence ID" value="AFH93391.1"/>
    <property type="molecule type" value="Genomic_DNA"/>
</dbReference>
<feature type="domain" description="FAD dependent oxidoreductase" evidence="2">
    <location>
        <begin position="31"/>
        <end position="386"/>
    </location>
</feature>
<dbReference type="HOGENOM" id="CLU_007884_3_0_6"/>
<dbReference type="GO" id="GO:0005737">
    <property type="term" value="C:cytoplasm"/>
    <property type="evidence" value="ECO:0007669"/>
    <property type="project" value="TreeGrafter"/>
</dbReference>
<dbReference type="Gene3D" id="3.50.50.60">
    <property type="entry name" value="FAD/NAD(P)-binding domain"/>
    <property type="match status" value="1"/>
</dbReference>
<evidence type="ECO:0000256" key="1">
    <source>
        <dbReference type="ARBA" id="ARBA00023002"/>
    </source>
</evidence>
<evidence type="ECO:0000313" key="3">
    <source>
        <dbReference type="EMBL" id="AFH93391.1"/>
    </source>
</evidence>
<dbReference type="SUPFAM" id="SSF51905">
    <property type="entry name" value="FAD/NAD(P)-binding domain"/>
    <property type="match status" value="1"/>
</dbReference>
<dbReference type="RefSeq" id="WP_004926527.1">
    <property type="nucleotide sequence ID" value="NC_017731.1"/>
</dbReference>
<reference evidence="4" key="2">
    <citation type="submission" date="2012-04" db="EMBL/GenBank/DDBJ databases">
        <title>Complete genome sequence of Providencia stuartii clinical isolate MRSN 2154.</title>
        <authorList>
            <person name="Clifford R.J."/>
            <person name="Hang J."/>
            <person name="Riley M.C."/>
            <person name="Onmus-Leone F."/>
            <person name="Kuschner R.A."/>
            <person name="Lesho E.P."/>
            <person name="Waterman P.E."/>
        </authorList>
    </citation>
    <scope>NUCLEOTIDE SEQUENCE [LARGE SCALE GENOMIC DNA]</scope>
    <source>
        <strain evidence="4">MRSN 2154</strain>
    </source>
</reference>
<evidence type="ECO:0000313" key="4">
    <source>
        <dbReference type="Proteomes" id="UP000005012"/>
    </source>
</evidence>
<dbReference type="GO" id="GO:0016491">
    <property type="term" value="F:oxidoreductase activity"/>
    <property type="evidence" value="ECO:0007669"/>
    <property type="project" value="UniProtKB-KW"/>
</dbReference>
<keyword evidence="1" id="KW-0560">Oxidoreductase</keyword>
<protein>
    <submittedName>
        <fullName evidence="3">Oxidoreductase</fullName>
    </submittedName>
</protein>
<dbReference type="OrthoDB" id="6925984at2"/>
<dbReference type="PATRIC" id="fig|1157951.4.peg.1521"/>
<dbReference type="Proteomes" id="UP000005012">
    <property type="component" value="Chromosome"/>
</dbReference>
<dbReference type="Gene3D" id="3.30.9.10">
    <property type="entry name" value="D-Amino Acid Oxidase, subunit A, domain 2"/>
    <property type="match status" value="1"/>
</dbReference>
<sequence length="434" mass="48396">MNNQVESLTYYAATKKYDLRFPTLREDLDVDVVIIGGGFSGIHTALELCEKGITNIAILEGRYLGYGGSGRNGGQVMAGIGHDIDAIKKYVGKEGLETIFKLSNMGAGIMRDRIAKYNIDADFCRGYAYLGSNKRQEKTLRSWLNDFKAVDPDEEIEFYSGSDLKQIIGSDAYTCGIKHMGGGHVHSLNLLLGEAKAISEVYGAKIFENSQVVNVEYGNTITVRTAMGSVRAQKMLWACDSFLNGLEPTIYPKTINTYAYQLMTEELPEELIEQISPIRGAYSDIRPVIDYYRVTKENRLLFGSSTHFLEYIPSDLKAWNRNLMLKVFPYLKDVKIELAWGGPMACSANLFPQIGTLPQHKNVFYVQGYSGFGVTPSQIVCKVLAEGMVEGSSRYDLMSSIPHANIIGKDKLRNVIVSLAKIMHQTSGYWQGRR</sequence>
<name>A0A140NKG0_PROSM</name>
<dbReference type="Pfam" id="PF01266">
    <property type="entry name" value="DAO"/>
    <property type="match status" value="1"/>
</dbReference>
<dbReference type="PANTHER" id="PTHR13847:SF194">
    <property type="entry name" value="OXIDOREDUCTASE"/>
    <property type="match status" value="1"/>
</dbReference>
<dbReference type="PANTHER" id="PTHR13847">
    <property type="entry name" value="SARCOSINE DEHYDROGENASE-RELATED"/>
    <property type="match status" value="1"/>
</dbReference>
<gene>
    <name evidence="3" type="ordered locus">S70_07610</name>
</gene>
<reference evidence="3 4" key="1">
    <citation type="journal article" date="2012" name="J. Bacteriol.">
        <title>Complete Genome Sequence of Providencia stuartii Clinical Isolate MRSN 2154.</title>
        <authorList>
            <person name="Clifford R.J."/>
            <person name="Hang J."/>
            <person name="Riley M.C."/>
            <person name="Onmus-Leone F."/>
            <person name="Kuschner R.A."/>
            <person name="Lesho E.P."/>
            <person name="Waterman P.E."/>
        </authorList>
    </citation>
    <scope>NUCLEOTIDE SEQUENCE [LARGE SCALE GENOMIC DNA]</scope>
    <source>
        <strain evidence="3 4">MRSN 2154</strain>
    </source>
</reference>
<dbReference type="InterPro" id="IPR006076">
    <property type="entry name" value="FAD-dep_OxRdtase"/>
</dbReference>
<organism evidence="3 4">
    <name type="scientific">Providencia stuartii (strain MRSN 2154)</name>
    <dbReference type="NCBI Taxonomy" id="1157951"/>
    <lineage>
        <taxon>Bacteria</taxon>
        <taxon>Pseudomonadati</taxon>
        <taxon>Pseudomonadota</taxon>
        <taxon>Gammaproteobacteria</taxon>
        <taxon>Enterobacterales</taxon>
        <taxon>Morganellaceae</taxon>
        <taxon>Providencia</taxon>
    </lineage>
</organism>
<dbReference type="GeneID" id="93517814"/>
<proteinExistence type="predicted"/>
<dbReference type="KEGG" id="psi:S70_07610"/>
<accession>A0A140NKG0</accession>
<evidence type="ECO:0000259" key="2">
    <source>
        <dbReference type="Pfam" id="PF01266"/>
    </source>
</evidence>
<dbReference type="InterPro" id="IPR036188">
    <property type="entry name" value="FAD/NAD-bd_sf"/>
</dbReference>
<dbReference type="AlphaFoldDB" id="A0A140NKG0"/>